<evidence type="ECO:0000256" key="6">
    <source>
        <dbReference type="ARBA" id="ARBA00022777"/>
    </source>
</evidence>
<evidence type="ECO:0000256" key="2">
    <source>
        <dbReference type="ARBA" id="ARBA00022490"/>
    </source>
</evidence>
<dbReference type="InterPro" id="IPR011009">
    <property type="entry name" value="Kinase-like_dom_sf"/>
</dbReference>
<keyword evidence="13" id="KW-1185">Reference proteome</keyword>
<reference evidence="12" key="1">
    <citation type="submission" date="2022-11" db="EMBL/GenBank/DDBJ databases">
        <authorList>
            <person name="Kikuchi T."/>
        </authorList>
    </citation>
    <scope>NUCLEOTIDE SEQUENCE</scope>
    <source>
        <strain evidence="12">PS1010</strain>
    </source>
</reference>
<dbReference type="PANTHER" id="PTHR24345">
    <property type="entry name" value="SERINE/THREONINE-PROTEIN KINASE PLK"/>
    <property type="match status" value="1"/>
</dbReference>
<dbReference type="GO" id="GO:0005814">
    <property type="term" value="C:centriole"/>
    <property type="evidence" value="ECO:0007669"/>
    <property type="project" value="UniProtKB-SubCell"/>
</dbReference>
<dbReference type="Gene3D" id="1.10.510.10">
    <property type="entry name" value="Transferase(Phosphotransferase) domain 1"/>
    <property type="match status" value="1"/>
</dbReference>
<keyword evidence="2" id="KW-0963">Cytoplasm</keyword>
<evidence type="ECO:0000256" key="7">
    <source>
        <dbReference type="ARBA" id="ARBA00022840"/>
    </source>
</evidence>
<dbReference type="InterPro" id="IPR008266">
    <property type="entry name" value="Tyr_kinase_AS"/>
</dbReference>
<evidence type="ECO:0000256" key="3">
    <source>
        <dbReference type="ARBA" id="ARBA00022527"/>
    </source>
</evidence>
<dbReference type="SUPFAM" id="SSF56112">
    <property type="entry name" value="Protein kinase-like (PK-like)"/>
    <property type="match status" value="1"/>
</dbReference>
<evidence type="ECO:0000256" key="8">
    <source>
        <dbReference type="ARBA" id="ARBA00023212"/>
    </source>
</evidence>
<accession>A0A9P1MWD0</accession>
<dbReference type="AlphaFoldDB" id="A0A9P1MWD0"/>
<organism evidence="12 13">
    <name type="scientific">Caenorhabditis angaria</name>
    <dbReference type="NCBI Taxonomy" id="860376"/>
    <lineage>
        <taxon>Eukaryota</taxon>
        <taxon>Metazoa</taxon>
        <taxon>Ecdysozoa</taxon>
        <taxon>Nematoda</taxon>
        <taxon>Chromadorea</taxon>
        <taxon>Rhabditida</taxon>
        <taxon>Rhabditina</taxon>
        <taxon>Rhabditomorpha</taxon>
        <taxon>Rhabditoidea</taxon>
        <taxon>Rhabditidae</taxon>
        <taxon>Peloderinae</taxon>
        <taxon>Caenorhabditis</taxon>
    </lineage>
</organism>
<dbReference type="GO" id="GO:0005634">
    <property type="term" value="C:nucleus"/>
    <property type="evidence" value="ECO:0007669"/>
    <property type="project" value="TreeGrafter"/>
</dbReference>
<evidence type="ECO:0000259" key="11">
    <source>
        <dbReference type="PROSITE" id="PS50011"/>
    </source>
</evidence>
<gene>
    <name evidence="12" type="ORF">CAMP_LOCUS4739</name>
</gene>
<evidence type="ECO:0000256" key="1">
    <source>
        <dbReference type="ARBA" id="ARBA00004114"/>
    </source>
</evidence>
<comment type="caution">
    <text evidence="12">The sequence shown here is derived from an EMBL/GenBank/DDBJ whole genome shotgun (WGS) entry which is preliminary data.</text>
</comment>
<dbReference type="InterPro" id="IPR017441">
    <property type="entry name" value="Protein_kinase_ATP_BS"/>
</dbReference>
<keyword evidence="4" id="KW-0808">Transferase</keyword>
<evidence type="ECO:0000313" key="12">
    <source>
        <dbReference type="EMBL" id="CAI5442102.1"/>
    </source>
</evidence>
<evidence type="ECO:0000256" key="10">
    <source>
        <dbReference type="SAM" id="MobiDB-lite"/>
    </source>
</evidence>
<dbReference type="PROSITE" id="PS50011">
    <property type="entry name" value="PROTEIN_KINASE_DOM"/>
    <property type="match status" value="1"/>
</dbReference>
<proteinExistence type="predicted"/>
<keyword evidence="7 9" id="KW-0067">ATP-binding</keyword>
<dbReference type="Pfam" id="PF18531">
    <property type="entry name" value="Polo_box_2"/>
    <property type="match status" value="1"/>
</dbReference>
<dbReference type="InterPro" id="IPR000719">
    <property type="entry name" value="Prot_kinase_dom"/>
</dbReference>
<evidence type="ECO:0000256" key="4">
    <source>
        <dbReference type="ARBA" id="ARBA00022679"/>
    </source>
</evidence>
<feature type="binding site" evidence="9">
    <location>
        <position position="42"/>
    </location>
    <ligand>
        <name>ATP</name>
        <dbReference type="ChEBI" id="CHEBI:30616"/>
    </ligand>
</feature>
<dbReference type="InterPro" id="IPR046437">
    <property type="entry name" value="Ser_Thr-PK_POLO_box_1_sf"/>
</dbReference>
<feature type="region of interest" description="Disordered" evidence="10">
    <location>
        <begin position="255"/>
        <end position="282"/>
    </location>
</feature>
<dbReference type="Gene3D" id="3.30.1120.120">
    <property type="match status" value="1"/>
</dbReference>
<dbReference type="GO" id="GO:0005524">
    <property type="term" value="F:ATP binding"/>
    <property type="evidence" value="ECO:0007669"/>
    <property type="project" value="UniProtKB-UniRule"/>
</dbReference>
<evidence type="ECO:0000313" key="13">
    <source>
        <dbReference type="Proteomes" id="UP001152747"/>
    </source>
</evidence>
<dbReference type="Pfam" id="PF00069">
    <property type="entry name" value="Pkinase"/>
    <property type="match status" value="1"/>
</dbReference>
<dbReference type="PANTHER" id="PTHR24345:SF91">
    <property type="entry name" value="SERINE_THREONINE-PROTEIN KINASE PLK4"/>
    <property type="match status" value="1"/>
</dbReference>
<dbReference type="PROSITE" id="PS00107">
    <property type="entry name" value="PROTEIN_KINASE_ATP"/>
    <property type="match status" value="1"/>
</dbReference>
<keyword evidence="3" id="KW-0723">Serine/threonine-protein kinase</keyword>
<protein>
    <recommendedName>
        <fullName evidence="11">Protein kinase domain-containing protein</fullName>
    </recommendedName>
</protein>
<evidence type="ECO:0000256" key="9">
    <source>
        <dbReference type="PROSITE-ProRule" id="PRU10141"/>
    </source>
</evidence>
<dbReference type="OrthoDB" id="346907at2759"/>
<keyword evidence="5 9" id="KW-0547">Nucleotide-binding</keyword>
<dbReference type="GO" id="GO:0004674">
    <property type="term" value="F:protein serine/threonine kinase activity"/>
    <property type="evidence" value="ECO:0007669"/>
    <property type="project" value="UniProtKB-KW"/>
</dbReference>
<dbReference type="InterPro" id="IPR040733">
    <property type="entry name" value="Zyg-1_PB1"/>
</dbReference>
<dbReference type="EMBL" id="CANHGI010000002">
    <property type="protein sequence ID" value="CAI5442102.1"/>
    <property type="molecule type" value="Genomic_DNA"/>
</dbReference>
<comment type="subcellular location">
    <subcellularLocation>
        <location evidence="1">Cytoplasm</location>
        <location evidence="1">Cytoskeleton</location>
        <location evidence="1">Microtubule organizing center</location>
        <location evidence="1">Centrosome</location>
        <location evidence="1">Centriole</location>
    </subcellularLocation>
</comment>
<feature type="compositionally biased region" description="Basic and acidic residues" evidence="10">
    <location>
        <begin position="264"/>
        <end position="273"/>
    </location>
</feature>
<keyword evidence="8" id="KW-0206">Cytoskeleton</keyword>
<sequence>MTTNRASTSKLNSFKDLVEIGRGGFGVVYSAKRENGEKVALKKIDGRVSKDRVWNEIKSMRSLKHRNIVEFYEDFVDGNDTYVVMELCEFGSLRTYVKNNGGIDEEKAAHVLRQLISAVTFMHRRGVLHRDLSAGNVFIKSIRRGALIVKLGDFGLATNLRHGETACTIVGTPGYIAPQVFNQDYDQSADVFSLGGVLYTMLTARDPPSKGHLSLNGLSRNAADLVEKMMHIDARKRISLAEIAMSDFMRDLEDPGGTESYARSIERRSRDVRSSSQPPPIRRLSISNRNISEVKPLGISERMKQNDENWPMDMERCGGQRVKTAGGRYIVESDNRSRFEVAAKGDVIHRILVVECDSLRKSQKVFVHKIAERRERCREESEDLIDLTTSPSVFGR</sequence>
<evidence type="ECO:0000256" key="5">
    <source>
        <dbReference type="ARBA" id="ARBA00022741"/>
    </source>
</evidence>
<feature type="domain" description="Protein kinase" evidence="11">
    <location>
        <begin position="14"/>
        <end position="249"/>
    </location>
</feature>
<name>A0A9P1MWD0_9PELO</name>
<dbReference type="Proteomes" id="UP001152747">
    <property type="component" value="Unassembled WGS sequence"/>
</dbReference>
<keyword evidence="6" id="KW-0418">Kinase</keyword>
<dbReference type="PROSITE" id="PS00109">
    <property type="entry name" value="PROTEIN_KINASE_TYR"/>
    <property type="match status" value="1"/>
</dbReference>